<reference evidence="2 3" key="1">
    <citation type="journal article" date="2018" name="Front. Plant Sci.">
        <title>Red Clover (Trifolium pratense) and Zigzag Clover (T. medium) - A Picture of Genomic Similarities and Differences.</title>
        <authorList>
            <person name="Dluhosova J."/>
            <person name="Istvanek J."/>
            <person name="Nedelnik J."/>
            <person name="Repkova J."/>
        </authorList>
    </citation>
    <scope>NUCLEOTIDE SEQUENCE [LARGE SCALE GENOMIC DNA]</scope>
    <source>
        <strain evidence="3">cv. 10/8</strain>
        <tissue evidence="2">Leaf</tissue>
    </source>
</reference>
<feature type="compositionally biased region" description="Basic and acidic residues" evidence="1">
    <location>
        <begin position="20"/>
        <end position="31"/>
    </location>
</feature>
<feature type="non-terminal residue" evidence="2">
    <location>
        <position position="1"/>
    </location>
</feature>
<keyword evidence="3" id="KW-1185">Reference proteome</keyword>
<feature type="region of interest" description="Disordered" evidence="1">
    <location>
        <begin position="1"/>
        <end position="31"/>
    </location>
</feature>
<protein>
    <submittedName>
        <fullName evidence="2">Uncharacterized protein</fullName>
    </submittedName>
</protein>
<comment type="caution">
    <text evidence="2">The sequence shown here is derived from an EMBL/GenBank/DDBJ whole genome shotgun (WGS) entry which is preliminary data.</text>
</comment>
<gene>
    <name evidence="2" type="ORF">A2U01_0099679</name>
</gene>
<dbReference type="Proteomes" id="UP000265520">
    <property type="component" value="Unassembled WGS sequence"/>
</dbReference>
<accession>A0A392UTT5</accession>
<evidence type="ECO:0000256" key="1">
    <source>
        <dbReference type="SAM" id="MobiDB-lite"/>
    </source>
</evidence>
<dbReference type="EMBL" id="LXQA010950067">
    <property type="protein sequence ID" value="MCI78409.1"/>
    <property type="molecule type" value="Genomic_DNA"/>
</dbReference>
<dbReference type="AlphaFoldDB" id="A0A392UTT5"/>
<proteinExistence type="predicted"/>
<evidence type="ECO:0000313" key="2">
    <source>
        <dbReference type="EMBL" id="MCI78409.1"/>
    </source>
</evidence>
<name>A0A392UTT5_9FABA</name>
<organism evidence="2 3">
    <name type="scientific">Trifolium medium</name>
    <dbReference type="NCBI Taxonomy" id="97028"/>
    <lineage>
        <taxon>Eukaryota</taxon>
        <taxon>Viridiplantae</taxon>
        <taxon>Streptophyta</taxon>
        <taxon>Embryophyta</taxon>
        <taxon>Tracheophyta</taxon>
        <taxon>Spermatophyta</taxon>
        <taxon>Magnoliopsida</taxon>
        <taxon>eudicotyledons</taxon>
        <taxon>Gunneridae</taxon>
        <taxon>Pentapetalae</taxon>
        <taxon>rosids</taxon>
        <taxon>fabids</taxon>
        <taxon>Fabales</taxon>
        <taxon>Fabaceae</taxon>
        <taxon>Papilionoideae</taxon>
        <taxon>50 kb inversion clade</taxon>
        <taxon>NPAAA clade</taxon>
        <taxon>Hologalegina</taxon>
        <taxon>IRL clade</taxon>
        <taxon>Trifolieae</taxon>
        <taxon>Trifolium</taxon>
    </lineage>
</organism>
<evidence type="ECO:0000313" key="3">
    <source>
        <dbReference type="Proteomes" id="UP000265520"/>
    </source>
</evidence>
<sequence>GSRGFDTAETGGLGSGVSYHSEKLGRLVRSD</sequence>